<dbReference type="Gene3D" id="3.40.50.150">
    <property type="entry name" value="Vaccinia Virus protein VP39"/>
    <property type="match status" value="1"/>
</dbReference>
<dbReference type="CDD" id="cd04186">
    <property type="entry name" value="GT_2_like_c"/>
    <property type="match status" value="1"/>
</dbReference>
<keyword evidence="4" id="KW-1185">Reference proteome</keyword>
<dbReference type="Gene3D" id="3.90.550.10">
    <property type="entry name" value="Spore Coat Polysaccharide Biosynthesis Protein SpsA, Chain A"/>
    <property type="match status" value="2"/>
</dbReference>
<comment type="caution">
    <text evidence="3">The sequence shown here is derived from an EMBL/GenBank/DDBJ whole genome shotgun (WGS) entry which is preliminary data.</text>
</comment>
<keyword evidence="3" id="KW-0328">Glycosyltransferase</keyword>
<dbReference type="InterPro" id="IPR029044">
    <property type="entry name" value="Nucleotide-diphossugar_trans"/>
</dbReference>
<accession>A0ABS9S1H8</accession>
<gene>
    <name evidence="3" type="ORF">MLE19_01085</name>
</gene>
<dbReference type="PANTHER" id="PTHR43179">
    <property type="entry name" value="RHAMNOSYLTRANSFERASE WBBL"/>
    <property type="match status" value="1"/>
</dbReference>
<keyword evidence="1" id="KW-0175">Coiled coil</keyword>
<dbReference type="Proteomes" id="UP001320609">
    <property type="component" value="Unassembled WGS sequence"/>
</dbReference>
<dbReference type="InterPro" id="IPR001173">
    <property type="entry name" value="Glyco_trans_2-like"/>
</dbReference>
<dbReference type="SUPFAM" id="SSF53335">
    <property type="entry name" value="S-adenosyl-L-methionine-dependent methyltransferases"/>
    <property type="match status" value="1"/>
</dbReference>
<protein>
    <submittedName>
        <fullName evidence="3">Glycosyltransferase</fullName>
        <ecNumber evidence="3">2.4.-.-</ecNumber>
    </submittedName>
</protein>
<keyword evidence="3" id="KW-0808">Transferase</keyword>
<feature type="domain" description="Glycosyltransferase 2-like" evidence="2">
    <location>
        <begin position="712"/>
        <end position="828"/>
    </location>
</feature>
<dbReference type="EC" id="2.4.-.-" evidence="3"/>
<feature type="coiled-coil region" evidence="1">
    <location>
        <begin position="270"/>
        <end position="318"/>
    </location>
</feature>
<organism evidence="3 4">
    <name type="scientific">Vreelandella neptunia</name>
    <dbReference type="NCBI Taxonomy" id="115551"/>
    <lineage>
        <taxon>Bacteria</taxon>
        <taxon>Pseudomonadati</taxon>
        <taxon>Pseudomonadota</taxon>
        <taxon>Gammaproteobacteria</taxon>
        <taxon>Oceanospirillales</taxon>
        <taxon>Halomonadaceae</taxon>
        <taxon>Vreelandella</taxon>
    </lineage>
</organism>
<evidence type="ECO:0000313" key="4">
    <source>
        <dbReference type="Proteomes" id="UP001320609"/>
    </source>
</evidence>
<proteinExistence type="predicted"/>
<name>A0ABS9S1H8_9GAMM</name>
<evidence type="ECO:0000313" key="3">
    <source>
        <dbReference type="EMBL" id="MCH4809913.1"/>
    </source>
</evidence>
<dbReference type="EMBL" id="JAKVTW010000001">
    <property type="protein sequence ID" value="MCH4809913.1"/>
    <property type="molecule type" value="Genomic_DNA"/>
</dbReference>
<dbReference type="PANTHER" id="PTHR43179:SF7">
    <property type="entry name" value="RHAMNOSYLTRANSFERASE WBBL"/>
    <property type="match status" value="1"/>
</dbReference>
<dbReference type="CDD" id="cd02440">
    <property type="entry name" value="AdoMet_MTases"/>
    <property type="match status" value="1"/>
</dbReference>
<evidence type="ECO:0000259" key="2">
    <source>
        <dbReference type="Pfam" id="PF00535"/>
    </source>
</evidence>
<dbReference type="GO" id="GO:0016757">
    <property type="term" value="F:glycosyltransferase activity"/>
    <property type="evidence" value="ECO:0007669"/>
    <property type="project" value="UniProtKB-KW"/>
</dbReference>
<dbReference type="RefSeq" id="WP_240716220.1">
    <property type="nucleotide sequence ID" value="NZ_JAKVTW010000001.1"/>
</dbReference>
<dbReference type="Pfam" id="PF00535">
    <property type="entry name" value="Glycos_transf_2"/>
    <property type="match status" value="2"/>
</dbReference>
<dbReference type="InterPro" id="IPR029063">
    <property type="entry name" value="SAM-dependent_MTases_sf"/>
</dbReference>
<sequence length="989" mass="112430">MKTLRELYQEHEGKVSDKWDIYLSEYDRFFSPYREKKIRLLEVGVQNGGSLEIWNKYFPNADLLVGCDINEDCKLLEYNSEKIKIVVGDANLNKTEKDIRDISSYFDIIIDDGSHTSADIVLTFSKYFPYLKDGGVFVAEDLHCSYWKNYGGGLYDLTSSISFFKQLVDIINYEHWGLNKGISEAISVFNAKYGLSLNLNDLEKIHSIEFVNSLCIVHKKTASNNRLGRRNIVGHDELVMPVLESLNGSFGQPFLQDEEDEDSIHPLLRIEQRDEEINEIRRKELLLEDEISKLGQQINSRESEIEKLESEIEKYKQQQVTIGSGLVDCKKNNEQLEKDIFNLISSKSWKVTRPLRLVASAGKKCHNLITFTLTALKKTGGFRSAFRKATKLYRNEGIKGLSRGYHFVVNGSHESVTVNHHNYEKWILSYDVLSEEEKYRIQSDIKSFKCTPLVSIVMPVYNPNITWLDEAIKSVQAQLYENWELCIADDNSKNNNIKKFLEKQQSTDARIKVVYRDKNGHISAASNSALEIASGEWVALMDQDDLLPEHALYCVAKAINENPEAGLIYSDEDKVDEAGNRHSPYFKSDWNRSLFYSQNMICHLGAYRKSLIDKVGGFQEGLEGAQDHDLALKVIELLKDEAIVHIPKILYHWRVHSQSTAGGADAKPYAAIAGEKAIKGHMERSGIKADVTSNQYGYRVKYSLPDILPKVSLIIPTRNGHDLVKICIESIISKTTYANYEIILIDNGSDDPESLEYFSKLETNYDNITIKRDERPFNYSALNNDAVKVAKGDIIGLVNNDIEVIEPEWLSEMVSQVIQQGVGAVGAKLLYPTGLVQHPGVVIGIGGVAGHVFHNIHPNDPGYFGRLNLVNEYSAVTAACLLVKKEDYEEVGGLNEDDLKIAFNDVDLCLKLKELGLRNIYTPYALLYHHESASRGYEDNPEKIARFNSEIRYMEARWEKYIEHDPCYNPNLTLKHSDFSLAWPPRGVY</sequence>
<dbReference type="CDD" id="cd04184">
    <property type="entry name" value="GT2_RfbC_Mx_like"/>
    <property type="match status" value="1"/>
</dbReference>
<dbReference type="SUPFAM" id="SSF53448">
    <property type="entry name" value="Nucleotide-diphospho-sugar transferases"/>
    <property type="match status" value="2"/>
</dbReference>
<evidence type="ECO:0000256" key="1">
    <source>
        <dbReference type="SAM" id="Coils"/>
    </source>
</evidence>
<feature type="domain" description="Glycosyltransferase 2-like" evidence="2">
    <location>
        <begin position="455"/>
        <end position="615"/>
    </location>
</feature>
<reference evidence="3 4" key="1">
    <citation type="submission" date="2022-03" db="EMBL/GenBank/DDBJ databases">
        <title>Genomic signatures underlying metal tolerance in selected Arctic bacterial isolates.</title>
        <authorList>
            <person name="Thomas F.A."/>
            <person name="Venkatachalam S."/>
            <person name="Krishnan K.P."/>
        </authorList>
    </citation>
    <scope>NUCLEOTIDE SEQUENCE [LARGE SCALE GENOMIC DNA]</scope>
    <source>
        <strain evidence="3 4">HM116</strain>
    </source>
</reference>